<dbReference type="GO" id="GO:0016987">
    <property type="term" value="F:sigma factor activity"/>
    <property type="evidence" value="ECO:0007669"/>
    <property type="project" value="UniProtKB-KW"/>
</dbReference>
<comment type="caution">
    <text evidence="8">The sequence shown here is derived from an EMBL/GenBank/DDBJ whole genome shotgun (WGS) entry which is preliminary data.</text>
</comment>
<dbReference type="InterPro" id="IPR013324">
    <property type="entry name" value="RNA_pol_sigma_r3/r4-like"/>
</dbReference>
<keyword evidence="4" id="KW-0804">Transcription</keyword>
<dbReference type="AlphaFoldDB" id="A0A4Q7MD44"/>
<keyword evidence="9" id="KW-1185">Reference proteome</keyword>
<dbReference type="GO" id="GO:0006352">
    <property type="term" value="P:DNA-templated transcription initiation"/>
    <property type="evidence" value="ECO:0007669"/>
    <property type="project" value="InterPro"/>
</dbReference>
<dbReference type="Gene3D" id="1.10.10.10">
    <property type="entry name" value="Winged helix-like DNA-binding domain superfamily/Winged helix DNA-binding domain"/>
    <property type="match status" value="1"/>
</dbReference>
<dbReference type="Gene3D" id="1.10.1740.10">
    <property type="match status" value="1"/>
</dbReference>
<dbReference type="SUPFAM" id="SSF88946">
    <property type="entry name" value="Sigma2 domain of RNA polymerase sigma factors"/>
    <property type="match status" value="1"/>
</dbReference>
<dbReference type="Pfam" id="PF04542">
    <property type="entry name" value="Sigma70_r2"/>
    <property type="match status" value="1"/>
</dbReference>
<dbReference type="PANTHER" id="PTHR47756:SF1">
    <property type="entry name" value="BLL0085 PROTEIN"/>
    <property type="match status" value="1"/>
</dbReference>
<evidence type="ECO:0000259" key="5">
    <source>
        <dbReference type="Pfam" id="PF04542"/>
    </source>
</evidence>
<evidence type="ECO:0000256" key="3">
    <source>
        <dbReference type="ARBA" id="ARBA00023082"/>
    </source>
</evidence>
<name>A0A4Q7MD44_9MICO</name>
<evidence type="ECO:0000259" key="6">
    <source>
        <dbReference type="Pfam" id="PF08281"/>
    </source>
</evidence>
<evidence type="ECO:0000313" key="9">
    <source>
        <dbReference type="Proteomes" id="UP000293289"/>
    </source>
</evidence>
<dbReference type="NCBIfam" id="TIGR02937">
    <property type="entry name" value="sigma70-ECF"/>
    <property type="match status" value="1"/>
</dbReference>
<keyword evidence="2" id="KW-0805">Transcription regulation</keyword>
<organism evidence="8 9">
    <name type="scientific">Agromyces ramosus</name>
    <dbReference type="NCBI Taxonomy" id="33879"/>
    <lineage>
        <taxon>Bacteria</taxon>
        <taxon>Bacillati</taxon>
        <taxon>Actinomycetota</taxon>
        <taxon>Actinomycetes</taxon>
        <taxon>Micrococcales</taxon>
        <taxon>Microbacteriaceae</taxon>
        <taxon>Agromyces</taxon>
    </lineage>
</organism>
<dbReference type="OrthoDB" id="9780299at2"/>
<dbReference type="Proteomes" id="UP000293289">
    <property type="component" value="Unassembled WGS sequence"/>
</dbReference>
<dbReference type="SUPFAM" id="SSF88659">
    <property type="entry name" value="Sigma3 and sigma4 domains of RNA polymerase sigma factors"/>
    <property type="match status" value="1"/>
</dbReference>
<dbReference type="InterPro" id="IPR013325">
    <property type="entry name" value="RNA_pol_sigma_r2"/>
</dbReference>
<reference evidence="8 9" key="1">
    <citation type="submission" date="2019-02" db="EMBL/GenBank/DDBJ databases">
        <title>Genomic Encyclopedia of Type Strains, Phase IV (KMG-IV): sequencing the most valuable type-strain genomes for metagenomic binning, comparative biology and taxonomic classification.</title>
        <authorList>
            <person name="Goeker M."/>
        </authorList>
    </citation>
    <scope>NUCLEOTIDE SEQUENCE [LARGE SCALE GENOMIC DNA]</scope>
    <source>
        <strain evidence="8 9">DSM 43045</strain>
    </source>
</reference>
<dbReference type="RefSeq" id="WP_130354035.1">
    <property type="nucleotide sequence ID" value="NZ_SGWY01000003.1"/>
</dbReference>
<dbReference type="InterPro" id="IPR036388">
    <property type="entry name" value="WH-like_DNA-bd_sf"/>
</dbReference>
<keyword evidence="3" id="KW-0731">Sigma factor</keyword>
<feature type="domain" description="DUF6596" evidence="7">
    <location>
        <begin position="184"/>
        <end position="284"/>
    </location>
</feature>
<dbReference type="Pfam" id="PF20239">
    <property type="entry name" value="DUF6596"/>
    <property type="match status" value="1"/>
</dbReference>
<protein>
    <submittedName>
        <fullName evidence="8">RNA polymerase ECF family sigma subunit</fullName>
    </submittedName>
</protein>
<accession>A0A4Q7MD44</accession>
<gene>
    <name evidence="8" type="ORF">EV187_3246</name>
</gene>
<evidence type="ECO:0000313" key="8">
    <source>
        <dbReference type="EMBL" id="RZS64858.1"/>
    </source>
</evidence>
<evidence type="ECO:0000259" key="7">
    <source>
        <dbReference type="Pfam" id="PF20239"/>
    </source>
</evidence>
<feature type="domain" description="RNA polymerase sigma-70 region 2" evidence="5">
    <location>
        <begin position="20"/>
        <end position="80"/>
    </location>
</feature>
<evidence type="ECO:0000256" key="4">
    <source>
        <dbReference type="ARBA" id="ARBA00023163"/>
    </source>
</evidence>
<feature type="domain" description="RNA polymerase sigma factor 70 region 4 type 2" evidence="6">
    <location>
        <begin position="115"/>
        <end position="166"/>
    </location>
</feature>
<evidence type="ECO:0000256" key="1">
    <source>
        <dbReference type="ARBA" id="ARBA00010641"/>
    </source>
</evidence>
<proteinExistence type="inferred from homology"/>
<dbReference type="PANTHER" id="PTHR47756">
    <property type="entry name" value="BLL6612 PROTEIN-RELATED"/>
    <property type="match status" value="1"/>
</dbReference>
<dbReference type="InterPro" id="IPR007627">
    <property type="entry name" value="RNA_pol_sigma70_r2"/>
</dbReference>
<dbReference type="Pfam" id="PF08281">
    <property type="entry name" value="Sigma70_r4_2"/>
    <property type="match status" value="1"/>
</dbReference>
<dbReference type="InterPro" id="IPR013249">
    <property type="entry name" value="RNA_pol_sigma70_r4_t2"/>
</dbReference>
<evidence type="ECO:0000256" key="2">
    <source>
        <dbReference type="ARBA" id="ARBA00023015"/>
    </source>
</evidence>
<dbReference type="InterPro" id="IPR014284">
    <property type="entry name" value="RNA_pol_sigma-70_dom"/>
</dbReference>
<comment type="similarity">
    <text evidence="1">Belongs to the sigma-70 factor family. ECF subfamily.</text>
</comment>
<dbReference type="InterPro" id="IPR046531">
    <property type="entry name" value="DUF6596"/>
</dbReference>
<dbReference type="EMBL" id="SGWY01000003">
    <property type="protein sequence ID" value="RZS64858.1"/>
    <property type="molecule type" value="Genomic_DNA"/>
</dbReference>
<sequence length="428" mass="45647">MGDETTRAAIEAVWRLESTRLIGALVRIVRDVALAEDLAQDAVVAALAQWPASGIPDNPGAWLMTTAKRRAVDAFRRRARQDVAAAALARELSEAFDEDPGAGLDHVEDDVLRLMFICCHPALTPEAQTTLTLKLVAGLSTREIARAYLAPEATIAQRVSRAKRTLAEAGAALEEPSGAERAERLTTVLGVVYLLFNEGYSATEGDDWMRPALCDEAVRIGRILTALVPDDPEVHGLSALMELQSSRLAARADGDGEPVLLDAQDRKRWDAARIRRGLAALTRADELVAGARAGAGPSGGRGSYVLQAAIAAEHARAASVDATDWNRIADLYAQLGRRTGSPVVELNRAVALGRAQGPAAGLALLDQLEGVSALDGYHLVPSVRGDLYEQLGRGHEAAAEFERAAAMTSNARERALLLRRAEAARRAG</sequence>
<dbReference type="GO" id="GO:0003677">
    <property type="term" value="F:DNA binding"/>
    <property type="evidence" value="ECO:0007669"/>
    <property type="project" value="InterPro"/>
</dbReference>